<dbReference type="GO" id="GO:0016787">
    <property type="term" value="F:hydrolase activity"/>
    <property type="evidence" value="ECO:0007669"/>
    <property type="project" value="UniProtKB-KW"/>
</dbReference>
<evidence type="ECO:0000313" key="4">
    <source>
        <dbReference type="EMBL" id="QDH77911.1"/>
    </source>
</evidence>
<evidence type="ECO:0000313" key="5">
    <source>
        <dbReference type="Proteomes" id="UP000316614"/>
    </source>
</evidence>
<proteinExistence type="predicted"/>
<dbReference type="GO" id="GO:0110001">
    <property type="term" value="C:toxin-antitoxin complex"/>
    <property type="evidence" value="ECO:0007669"/>
    <property type="project" value="InterPro"/>
</dbReference>
<evidence type="ECO:0000256" key="1">
    <source>
        <dbReference type="ARBA" id="ARBA00022649"/>
    </source>
</evidence>
<dbReference type="GO" id="GO:0004540">
    <property type="term" value="F:RNA nuclease activity"/>
    <property type="evidence" value="ECO:0007669"/>
    <property type="project" value="InterPro"/>
</dbReference>
<dbReference type="InterPro" id="IPR008201">
    <property type="entry name" value="HepT-like"/>
</dbReference>
<dbReference type="EMBL" id="CP041253">
    <property type="protein sequence ID" value="QDH77911.1"/>
    <property type="molecule type" value="Genomic_DNA"/>
</dbReference>
<keyword evidence="1" id="KW-1277">Toxin-antitoxin system</keyword>
<gene>
    <name evidence="4" type="ORF">FKX85_02170</name>
</gene>
<accession>A0A514CDL3</accession>
<evidence type="ECO:0000256" key="2">
    <source>
        <dbReference type="ARBA" id="ARBA00022722"/>
    </source>
</evidence>
<organism evidence="4 5">
    <name type="scientific">Echinicola soli</name>
    <dbReference type="NCBI Taxonomy" id="2591634"/>
    <lineage>
        <taxon>Bacteria</taxon>
        <taxon>Pseudomonadati</taxon>
        <taxon>Bacteroidota</taxon>
        <taxon>Cytophagia</taxon>
        <taxon>Cytophagales</taxon>
        <taxon>Cyclobacteriaceae</taxon>
        <taxon>Echinicola</taxon>
    </lineage>
</organism>
<keyword evidence="3" id="KW-0378">Hydrolase</keyword>
<protein>
    <submittedName>
        <fullName evidence="4">DUF86 domain-containing protein</fullName>
    </submittedName>
</protein>
<evidence type="ECO:0000256" key="3">
    <source>
        <dbReference type="ARBA" id="ARBA00022801"/>
    </source>
</evidence>
<name>A0A514CDL3_9BACT</name>
<dbReference type="Pfam" id="PF01934">
    <property type="entry name" value="HepT-like"/>
    <property type="match status" value="1"/>
</dbReference>
<sequence length="40" mass="4817">MRNFMVHEYFGLQLDTIWDVVINDIPLLKKQIKKIIQDLS</sequence>
<reference evidence="4 5" key="1">
    <citation type="submission" date="2019-06" db="EMBL/GenBank/DDBJ databases">
        <title>Echinicola alkalisoli sp. nov. isolated from saline soil.</title>
        <authorList>
            <person name="Sun J.-Q."/>
            <person name="Xu L."/>
        </authorList>
    </citation>
    <scope>NUCLEOTIDE SEQUENCE [LARGE SCALE GENOMIC DNA]</scope>
    <source>
        <strain evidence="4 5">LN3S3</strain>
    </source>
</reference>
<dbReference type="AlphaFoldDB" id="A0A514CDL3"/>
<dbReference type="Proteomes" id="UP000316614">
    <property type="component" value="Chromosome"/>
</dbReference>
<dbReference type="KEGG" id="echi:FKX85_02170"/>
<keyword evidence="2" id="KW-0540">Nuclease</keyword>
<keyword evidence="5" id="KW-1185">Reference proteome</keyword>